<name>A0ABZ0SJ55_9MICO</name>
<proteinExistence type="predicted"/>
<evidence type="ECO:0000313" key="1">
    <source>
        <dbReference type="EMBL" id="WPR89108.1"/>
    </source>
</evidence>
<reference evidence="1 2" key="1">
    <citation type="submission" date="2023-11" db="EMBL/GenBank/DDBJ databases">
        <title>Genome sequence of Microbacterium rhizosphaerae KACC 19337.</title>
        <authorList>
            <person name="Choi H."/>
            <person name="Kim S."/>
            <person name="Kim Y."/>
            <person name="Kwon S.-W."/>
            <person name="Heo J."/>
        </authorList>
    </citation>
    <scope>NUCLEOTIDE SEQUENCE [LARGE SCALE GENOMIC DNA]</scope>
    <source>
        <strain evidence="1 2">KACC 19337</strain>
    </source>
</reference>
<evidence type="ECO:0000313" key="2">
    <source>
        <dbReference type="Proteomes" id="UP001323798"/>
    </source>
</evidence>
<organism evidence="1 2">
    <name type="scientific">Microbacterium rhizosphaerae</name>
    <dbReference type="NCBI Taxonomy" id="1678237"/>
    <lineage>
        <taxon>Bacteria</taxon>
        <taxon>Bacillati</taxon>
        <taxon>Actinomycetota</taxon>
        <taxon>Actinomycetes</taxon>
        <taxon>Micrococcales</taxon>
        <taxon>Microbacteriaceae</taxon>
        <taxon>Microbacterium</taxon>
    </lineage>
</organism>
<accession>A0ABZ0SJ55</accession>
<protein>
    <submittedName>
        <fullName evidence="1">DNA-binding protein</fullName>
    </submittedName>
</protein>
<dbReference type="Proteomes" id="UP001323798">
    <property type="component" value="Chromosome"/>
</dbReference>
<keyword evidence="2" id="KW-1185">Reference proteome</keyword>
<dbReference type="EMBL" id="CP139368">
    <property type="protein sequence ID" value="WPR89108.1"/>
    <property type="molecule type" value="Genomic_DNA"/>
</dbReference>
<dbReference type="GO" id="GO:0003677">
    <property type="term" value="F:DNA binding"/>
    <property type="evidence" value="ECO:0007669"/>
    <property type="project" value="UniProtKB-KW"/>
</dbReference>
<keyword evidence="1" id="KW-0238">DNA-binding</keyword>
<gene>
    <name evidence="1" type="ORF">SM116_15295</name>
</gene>
<dbReference type="RefSeq" id="WP_320941825.1">
    <property type="nucleotide sequence ID" value="NZ_BAABEU010000001.1"/>
</dbReference>
<sequence length="59" mass="6784">MDRILFLDEVAARLRRTPAQLRWMLHTGAAPKSAKIAGRRCWRESDVEKFIAEAFADNP</sequence>